<evidence type="ECO:0000256" key="1">
    <source>
        <dbReference type="SAM" id="MobiDB-lite"/>
    </source>
</evidence>
<name>A0AAE8FZH1_STRSA</name>
<sequence length="252" mass="28824">MGLDPVTGKEADEELLNYATNYTRYAPSIKAGYDFLMVSAAAWSTRAYNKDLQIQRADTQINEYYQIKDAVRTQSVVPAAKVNTRAFTEKTVPDFVTRNDNNFYDTRNYKGNPKAYINEDGYLVSVNPEGDLPIHSQIRGGNSDRTPYISTTDPEFSTTPKNYGSDRIRIDSKQIQHDIETGKLKNVEVITHQEIVDHLQKRVVQAQVRYNKNPNDINTRRLNDAKKDLFNTKRDGEVLIKGSIPPEYFTFE</sequence>
<gene>
    <name evidence="2" type="ORF">D8888_05820</name>
</gene>
<feature type="compositionally biased region" description="Polar residues" evidence="1">
    <location>
        <begin position="139"/>
        <end position="160"/>
    </location>
</feature>
<proteinExistence type="predicted"/>
<comment type="caution">
    <text evidence="2">The sequence shown here is derived from an EMBL/GenBank/DDBJ whole genome shotgun (WGS) entry which is preliminary data.</text>
</comment>
<dbReference type="EMBL" id="RJMK01000002">
    <property type="protein sequence ID" value="RSI08517.1"/>
    <property type="molecule type" value="Genomic_DNA"/>
</dbReference>
<organism evidence="2 3">
    <name type="scientific">Streptococcus sanguinis</name>
    <dbReference type="NCBI Taxonomy" id="1305"/>
    <lineage>
        <taxon>Bacteria</taxon>
        <taxon>Bacillati</taxon>
        <taxon>Bacillota</taxon>
        <taxon>Bacilli</taxon>
        <taxon>Lactobacillales</taxon>
        <taxon>Streptococcaceae</taxon>
        <taxon>Streptococcus</taxon>
    </lineage>
</organism>
<evidence type="ECO:0000313" key="2">
    <source>
        <dbReference type="EMBL" id="RSI08517.1"/>
    </source>
</evidence>
<accession>A0AAE8FZH1</accession>
<dbReference type="Proteomes" id="UP000272846">
    <property type="component" value="Unassembled WGS sequence"/>
</dbReference>
<reference evidence="2 3" key="1">
    <citation type="submission" date="2018-11" db="EMBL/GenBank/DDBJ databases">
        <title>Species Designations Belie Phenotypic and Genotypic Heterogeneity in Oral Streptococci.</title>
        <authorList>
            <person name="Velsko I."/>
        </authorList>
    </citation>
    <scope>NUCLEOTIDE SEQUENCE [LARGE SCALE GENOMIC DNA]</scope>
    <source>
        <strain evidence="2 3">KLC04</strain>
    </source>
</reference>
<evidence type="ECO:0000313" key="3">
    <source>
        <dbReference type="Proteomes" id="UP000272846"/>
    </source>
</evidence>
<feature type="region of interest" description="Disordered" evidence="1">
    <location>
        <begin position="137"/>
        <end position="160"/>
    </location>
</feature>
<dbReference type="RefSeq" id="WP_239683260.1">
    <property type="nucleotide sequence ID" value="NZ_CAXTGR010000002.1"/>
</dbReference>
<dbReference type="AlphaFoldDB" id="A0AAE8FZH1"/>
<protein>
    <submittedName>
        <fullName evidence="2">Uncharacterized protein</fullName>
    </submittedName>
</protein>